<dbReference type="EC" id="2.7.13.3" evidence="2"/>
<dbReference type="SUPFAM" id="SSF48452">
    <property type="entry name" value="TPR-like"/>
    <property type="match status" value="1"/>
</dbReference>
<dbReference type="InterPro" id="IPR036890">
    <property type="entry name" value="HATPase_C_sf"/>
</dbReference>
<comment type="catalytic activity">
    <reaction evidence="1">
        <text>ATP + protein L-histidine = ADP + protein N-phospho-L-histidine.</text>
        <dbReference type="EC" id="2.7.13.3"/>
    </reaction>
</comment>
<feature type="domain" description="Histidine kinase/HSP90-like ATPase" evidence="10">
    <location>
        <begin position="555"/>
        <end position="652"/>
    </location>
</feature>
<dbReference type="Pfam" id="PF02518">
    <property type="entry name" value="HATPase_c"/>
    <property type="match status" value="1"/>
</dbReference>
<dbReference type="Pfam" id="PF07568">
    <property type="entry name" value="HisKA_2"/>
    <property type="match status" value="1"/>
</dbReference>
<dbReference type="Pfam" id="PF13181">
    <property type="entry name" value="TPR_8"/>
    <property type="match status" value="1"/>
</dbReference>
<feature type="transmembrane region" description="Helical" evidence="9">
    <location>
        <begin position="417"/>
        <end position="434"/>
    </location>
</feature>
<dbReference type="Proteomes" id="UP001172082">
    <property type="component" value="Unassembled WGS sequence"/>
</dbReference>
<dbReference type="InterPro" id="IPR003594">
    <property type="entry name" value="HATPase_dom"/>
</dbReference>
<reference evidence="11" key="1">
    <citation type="submission" date="2023-06" db="EMBL/GenBank/DDBJ databases">
        <title>Genomic of Parafulvivirga corallium.</title>
        <authorList>
            <person name="Wang G."/>
        </authorList>
    </citation>
    <scope>NUCLEOTIDE SEQUENCE</scope>
    <source>
        <strain evidence="11">BMA10</strain>
    </source>
</reference>
<keyword evidence="4" id="KW-0808">Transferase</keyword>
<dbReference type="SMART" id="SM00387">
    <property type="entry name" value="HATPase_c"/>
    <property type="match status" value="1"/>
</dbReference>
<feature type="repeat" description="TPR" evidence="8">
    <location>
        <begin position="223"/>
        <end position="256"/>
    </location>
</feature>
<evidence type="ECO:0000256" key="8">
    <source>
        <dbReference type="PROSITE-ProRule" id="PRU00339"/>
    </source>
</evidence>
<evidence type="ECO:0000256" key="5">
    <source>
        <dbReference type="ARBA" id="ARBA00022741"/>
    </source>
</evidence>
<keyword evidence="3" id="KW-0597">Phosphoprotein</keyword>
<dbReference type="EMBL" id="JAUJEA010000011">
    <property type="protein sequence ID" value="MDN5204315.1"/>
    <property type="molecule type" value="Genomic_DNA"/>
</dbReference>
<sequence>MKGSILKIVFISIFSLVSSFVSYGQIVDLDSDNPYKKVFVDTDDFDASYLTVLEESWDKVKDDTIGLSMLNDLAYYWHTRNLNTSLAFAKKGLILSAYKNNPLWEGRFQITLGSILLRMEKLDSAFIVLKDAKNKVKEEDLAFLNTQLGYVFERRGELDKAADYALESLRLGEKLHDKKAIALAYSDLSNIFWKQSKFEKGLEYGLKSISIFEKRGIKDLDYDFTLYVVGNNYLELGKYEEALAYYNRSIEMGEQYGFYNNLSDVYISLVDLNVYLKQFEAAESAGAYAVKYAELLENNFMIMRSWLSIGKLQNLEGKSKEAIQSLQKSIKVATQDFGDEYYLSQAYEALGVAFAATQAYEEAYQAFIKYDKLKDSIFTAEADQRISHLQTEFDVALKESTIKLQETELAQQSTRQTIIIVIASFLLLFVLVLYKSYQNNKKKNALLERQNKEKEFLLKEIHHRVKNNLEIVSSLLALQSAQLTDANVVNVMQESQNRVQSMSMIHQKLYQGTNLSTIEMKGYFNNLGTHVLDSFGMEEQVNLTCEMQALELDVDTAIPLGLIVNELLTNALKYAFPDNRKGEVKLALEQKDKELLCLEVSDNGIGQSMNEKIGETGFGMRLVSLLCQQLQGKMNRMMKDGTSISFEFKIEHHNS</sequence>
<evidence type="ECO:0000256" key="3">
    <source>
        <dbReference type="ARBA" id="ARBA00022553"/>
    </source>
</evidence>
<dbReference type="GO" id="GO:0016301">
    <property type="term" value="F:kinase activity"/>
    <property type="evidence" value="ECO:0007669"/>
    <property type="project" value="UniProtKB-KW"/>
</dbReference>
<evidence type="ECO:0000256" key="6">
    <source>
        <dbReference type="ARBA" id="ARBA00022777"/>
    </source>
</evidence>
<evidence type="ECO:0000259" key="10">
    <source>
        <dbReference type="SMART" id="SM00387"/>
    </source>
</evidence>
<evidence type="ECO:0000256" key="7">
    <source>
        <dbReference type="ARBA" id="ARBA00022840"/>
    </source>
</evidence>
<keyword evidence="9" id="KW-1133">Transmembrane helix</keyword>
<evidence type="ECO:0000256" key="4">
    <source>
        <dbReference type="ARBA" id="ARBA00022679"/>
    </source>
</evidence>
<keyword evidence="9" id="KW-0812">Transmembrane</keyword>
<keyword evidence="7" id="KW-0067">ATP-binding</keyword>
<dbReference type="InterPro" id="IPR019734">
    <property type="entry name" value="TPR_rpt"/>
</dbReference>
<evidence type="ECO:0000256" key="9">
    <source>
        <dbReference type="SAM" id="Phobius"/>
    </source>
</evidence>
<evidence type="ECO:0000256" key="1">
    <source>
        <dbReference type="ARBA" id="ARBA00000085"/>
    </source>
</evidence>
<dbReference type="PANTHER" id="PTHR41523">
    <property type="entry name" value="TWO-COMPONENT SYSTEM SENSOR PROTEIN"/>
    <property type="match status" value="1"/>
</dbReference>
<keyword evidence="5" id="KW-0547">Nucleotide-binding</keyword>
<evidence type="ECO:0000256" key="2">
    <source>
        <dbReference type="ARBA" id="ARBA00012438"/>
    </source>
</evidence>
<evidence type="ECO:0000313" key="12">
    <source>
        <dbReference type="Proteomes" id="UP001172082"/>
    </source>
</evidence>
<dbReference type="PROSITE" id="PS50005">
    <property type="entry name" value="TPR"/>
    <property type="match status" value="1"/>
</dbReference>
<gene>
    <name evidence="11" type="ORF">QQ008_23180</name>
</gene>
<accession>A0ABT8KY27</accession>
<keyword evidence="12" id="KW-1185">Reference proteome</keyword>
<keyword evidence="8" id="KW-0802">TPR repeat</keyword>
<evidence type="ECO:0000313" key="11">
    <source>
        <dbReference type="EMBL" id="MDN5204315.1"/>
    </source>
</evidence>
<protein>
    <recommendedName>
        <fullName evidence="2">histidine kinase</fullName>
        <ecNumber evidence="2">2.7.13.3</ecNumber>
    </recommendedName>
</protein>
<dbReference type="SUPFAM" id="SSF55874">
    <property type="entry name" value="ATPase domain of HSP90 chaperone/DNA topoisomerase II/histidine kinase"/>
    <property type="match status" value="1"/>
</dbReference>
<dbReference type="SMART" id="SM00028">
    <property type="entry name" value="TPR"/>
    <property type="match status" value="4"/>
</dbReference>
<dbReference type="Gene3D" id="3.30.450.20">
    <property type="entry name" value="PAS domain"/>
    <property type="match status" value="1"/>
</dbReference>
<proteinExistence type="predicted"/>
<dbReference type="Gene3D" id="1.25.40.10">
    <property type="entry name" value="Tetratricopeptide repeat domain"/>
    <property type="match status" value="2"/>
</dbReference>
<dbReference type="RefSeq" id="WP_346754340.1">
    <property type="nucleotide sequence ID" value="NZ_JAUJEA010000011.1"/>
</dbReference>
<keyword evidence="9" id="KW-0472">Membrane</keyword>
<keyword evidence="6 11" id="KW-0418">Kinase</keyword>
<comment type="caution">
    <text evidence="11">The sequence shown here is derived from an EMBL/GenBank/DDBJ whole genome shotgun (WGS) entry which is preliminary data.</text>
</comment>
<dbReference type="PANTHER" id="PTHR41523:SF8">
    <property type="entry name" value="ETHYLENE RESPONSE SENSOR PROTEIN"/>
    <property type="match status" value="1"/>
</dbReference>
<dbReference type="Gene3D" id="3.30.565.10">
    <property type="entry name" value="Histidine kinase-like ATPase, C-terminal domain"/>
    <property type="match status" value="1"/>
</dbReference>
<dbReference type="InterPro" id="IPR011495">
    <property type="entry name" value="Sig_transdc_His_kin_sub2_dim/P"/>
</dbReference>
<dbReference type="InterPro" id="IPR011990">
    <property type="entry name" value="TPR-like_helical_dom_sf"/>
</dbReference>
<organism evidence="11 12">
    <name type="scientific">Splendidivirga corallicola</name>
    <dbReference type="NCBI Taxonomy" id="3051826"/>
    <lineage>
        <taxon>Bacteria</taxon>
        <taxon>Pseudomonadati</taxon>
        <taxon>Bacteroidota</taxon>
        <taxon>Cytophagia</taxon>
        <taxon>Cytophagales</taxon>
        <taxon>Splendidivirgaceae</taxon>
        <taxon>Splendidivirga</taxon>
    </lineage>
</organism>
<name>A0ABT8KY27_9BACT</name>